<evidence type="ECO:0000313" key="3">
    <source>
        <dbReference type="EMBL" id="QDV56709.1"/>
    </source>
</evidence>
<proteinExistence type="predicted"/>
<keyword evidence="2" id="KW-0732">Signal</keyword>
<feature type="region of interest" description="Disordered" evidence="1">
    <location>
        <begin position="354"/>
        <end position="375"/>
    </location>
</feature>
<dbReference type="InterPro" id="IPR029058">
    <property type="entry name" value="AB_hydrolase_fold"/>
</dbReference>
<dbReference type="EMBL" id="CP036318">
    <property type="protein sequence ID" value="QDV56709.1"/>
    <property type="molecule type" value="Genomic_DNA"/>
</dbReference>
<evidence type="ECO:0000256" key="2">
    <source>
        <dbReference type="SAM" id="SignalP"/>
    </source>
</evidence>
<feature type="signal peptide" evidence="2">
    <location>
        <begin position="1"/>
        <end position="18"/>
    </location>
</feature>
<accession>A0A518IUD9</accession>
<dbReference type="SUPFAM" id="SSF53474">
    <property type="entry name" value="alpha/beta-Hydrolases"/>
    <property type="match status" value="2"/>
</dbReference>
<evidence type="ECO:0000256" key="1">
    <source>
        <dbReference type="SAM" id="MobiDB-lite"/>
    </source>
</evidence>
<dbReference type="Gene3D" id="3.40.50.1820">
    <property type="entry name" value="alpha/beta hydrolase"/>
    <property type="match status" value="2"/>
</dbReference>
<dbReference type="GO" id="GO:0016787">
    <property type="term" value="F:hydrolase activity"/>
    <property type="evidence" value="ECO:0007669"/>
    <property type="project" value="UniProtKB-KW"/>
</dbReference>
<dbReference type="InterPro" id="IPR050261">
    <property type="entry name" value="FrsA_esterase"/>
</dbReference>
<dbReference type="RefSeq" id="WP_145285471.1">
    <property type="nucleotide sequence ID" value="NZ_CP036318.1"/>
</dbReference>
<organism evidence="3 4">
    <name type="scientific">Rosistilla oblonga</name>
    <dbReference type="NCBI Taxonomy" id="2527990"/>
    <lineage>
        <taxon>Bacteria</taxon>
        <taxon>Pseudomonadati</taxon>
        <taxon>Planctomycetota</taxon>
        <taxon>Planctomycetia</taxon>
        <taxon>Pirellulales</taxon>
        <taxon>Pirellulaceae</taxon>
        <taxon>Rosistilla</taxon>
    </lineage>
</organism>
<keyword evidence="4" id="KW-1185">Reference proteome</keyword>
<name>A0A518IUD9_9BACT</name>
<feature type="chain" id="PRO_5022130538" evidence="2">
    <location>
        <begin position="19"/>
        <end position="811"/>
    </location>
</feature>
<protein>
    <submittedName>
        <fullName evidence="3">Alpha/beta hydrolase family protein</fullName>
    </submittedName>
</protein>
<gene>
    <name evidence="3" type="ORF">Mal33_27070</name>
</gene>
<keyword evidence="3" id="KW-0378">Hydrolase</keyword>
<dbReference type="AlphaFoldDB" id="A0A518IUD9"/>
<dbReference type="Pfam" id="PF12715">
    <property type="entry name" value="Abhydrolase_7"/>
    <property type="match status" value="1"/>
</dbReference>
<dbReference type="PANTHER" id="PTHR22946:SF8">
    <property type="entry name" value="ACETYL XYLAN ESTERASE DOMAIN-CONTAINING PROTEIN"/>
    <property type="match status" value="1"/>
</dbReference>
<dbReference type="Proteomes" id="UP000316770">
    <property type="component" value="Chromosome"/>
</dbReference>
<sequence precursor="true">MSQRPAALLILLSMLGHAAADDAIKTRPLKPTPQNSSDAAADGEWSNDGPPRLLSLPADPAAAMAAGIDRFLLEKLDAADNARQQYWQDADAVAENVRFLSRQLGLEPERYPADLQWESPPLRTSDRFEVHAVRWPVLSHPAPPSVTEPGTPAGLQLQPSLWGEGLLWLPRKANGSSVVMLSHDGEPSLWSDPIADDQRDRCEALAAQGFTVLEVATTGHDRIQHGGAKLPRREYLNRAAFELGRTLVGYEIQTVQSAIDWLAQQPAASEAADAKVILAGWGEGGRTALISAAIEPRIDLTIVAGYFGPCDRVWQEPADRNVFGLQNRFADAELAAAIAPRKLVIQTEPRFALEESGDAGASPATWQSPSRDEAQQEFDRIANVLTAIGQPAGTPAHAKLISDKTSDLLNDIICPALDLQVPPAVAVKYAKTEASEAAATDKRNAIDRRARRLAMIDRHTQALLEESEYERGAFMNLGHSRTIANNAHNKLDTSSPAAYEKSVERFRKIFREQVVGWYDQPKLPANPRSLQSYKGTGWTGHDVVLDVFPNVFAYGVLLVPDNIPAGEQRPVVVCQHGLEGQPRDTFADNHRAYHDYAAKLAEAGYIVFAPQNPYKGKDAFRTLQRKSYPVGKTLFSIIASQHQQILDWLKTIPSVDPQRIAFYGLSYGGKSAMRLPALLPDYCLSICSADFNDWVWKNASTRARYSYIGTGEYEIYEFGLGKTFNYAEMAALIAPRPFMVERGHYDGVGPDDRVAKEFAKARFLYAARLKLPERCEIEWFDGPHMINAVGSFEFLDRHLRSGDETPLPPKN</sequence>
<feature type="region of interest" description="Disordered" evidence="1">
    <location>
        <begin position="25"/>
        <end position="54"/>
    </location>
</feature>
<dbReference type="PANTHER" id="PTHR22946">
    <property type="entry name" value="DIENELACTONE HYDROLASE DOMAIN-CONTAINING PROTEIN-RELATED"/>
    <property type="match status" value="1"/>
</dbReference>
<dbReference type="InterPro" id="IPR025890">
    <property type="entry name" value="Abhydrolase_bac"/>
</dbReference>
<reference evidence="3 4" key="1">
    <citation type="submission" date="2019-02" db="EMBL/GenBank/DDBJ databases">
        <title>Deep-cultivation of Planctomycetes and their phenomic and genomic characterization uncovers novel biology.</title>
        <authorList>
            <person name="Wiegand S."/>
            <person name="Jogler M."/>
            <person name="Boedeker C."/>
            <person name="Pinto D."/>
            <person name="Vollmers J."/>
            <person name="Rivas-Marin E."/>
            <person name="Kohn T."/>
            <person name="Peeters S.H."/>
            <person name="Heuer A."/>
            <person name="Rast P."/>
            <person name="Oberbeckmann S."/>
            <person name="Bunk B."/>
            <person name="Jeske O."/>
            <person name="Meyerdierks A."/>
            <person name="Storesund J.E."/>
            <person name="Kallscheuer N."/>
            <person name="Luecker S."/>
            <person name="Lage O.M."/>
            <person name="Pohl T."/>
            <person name="Merkel B.J."/>
            <person name="Hornburger P."/>
            <person name="Mueller R.-W."/>
            <person name="Bruemmer F."/>
            <person name="Labrenz M."/>
            <person name="Spormann A.M."/>
            <person name="Op den Camp H."/>
            <person name="Overmann J."/>
            <person name="Amann R."/>
            <person name="Jetten M.S.M."/>
            <person name="Mascher T."/>
            <person name="Medema M.H."/>
            <person name="Devos D.P."/>
            <person name="Kaster A.-K."/>
            <person name="Ovreas L."/>
            <person name="Rohde M."/>
            <person name="Galperin M.Y."/>
            <person name="Jogler C."/>
        </authorList>
    </citation>
    <scope>NUCLEOTIDE SEQUENCE [LARGE SCALE GENOMIC DNA]</scope>
    <source>
        <strain evidence="3 4">Mal33</strain>
    </source>
</reference>
<evidence type="ECO:0000313" key="4">
    <source>
        <dbReference type="Proteomes" id="UP000316770"/>
    </source>
</evidence>